<keyword evidence="1 3" id="KW-0378">Hydrolase</keyword>
<gene>
    <name evidence="3" type="primary">dehH</name>
    <name evidence="3" type="ORF">AAW51_0642</name>
</gene>
<protein>
    <submittedName>
        <fullName evidence="3">Alpha/beta hydrolase</fullName>
    </submittedName>
</protein>
<proteinExistence type="predicted"/>
<organism evidence="3 4">
    <name type="scientific">Caldimonas brevitalea</name>
    <dbReference type="NCBI Taxonomy" id="413882"/>
    <lineage>
        <taxon>Bacteria</taxon>
        <taxon>Pseudomonadati</taxon>
        <taxon>Pseudomonadota</taxon>
        <taxon>Betaproteobacteria</taxon>
        <taxon>Burkholderiales</taxon>
        <taxon>Sphaerotilaceae</taxon>
        <taxon>Caldimonas</taxon>
    </lineage>
</organism>
<evidence type="ECO:0000259" key="2">
    <source>
        <dbReference type="Pfam" id="PF00561"/>
    </source>
</evidence>
<dbReference type="EMBL" id="CP011371">
    <property type="protein sequence ID" value="AKJ27333.1"/>
    <property type="molecule type" value="Genomic_DNA"/>
</dbReference>
<dbReference type="PRINTS" id="PR00412">
    <property type="entry name" value="EPOXHYDRLASE"/>
</dbReference>
<dbReference type="KEGG" id="pbh:AAW51_0642"/>
<keyword evidence="4" id="KW-1185">Reference proteome</keyword>
<dbReference type="SUPFAM" id="SSF53474">
    <property type="entry name" value="alpha/beta-Hydrolases"/>
    <property type="match status" value="1"/>
</dbReference>
<sequence>MNDGWFDGFEARHHEVGGLHIYARTGGHRQGPPVLLLHGFPQTHVMWHRVARHLAERFWLVMPDLRGYGDTDTPVSDRDHLAYSKRTMAADMLGLMRSLGHDRFSVVGHDRGGRVAHRLALDHPEAVAKLCVIDIAPTLDMYESTDMRFASAYYHWFHLIQPTPLPERMLGGDPRFYLHWTLGGWGATGLAHLESQALGEYERCFCRAESLHAICEDYRASAGVDLEHDRASRAAGQRVTCPLQLITGERGVVERLFDPVALWQAQCNGEVQAVRLPAGHFVPEEAPGATADALLRFL</sequence>
<dbReference type="Gene3D" id="3.40.50.1820">
    <property type="entry name" value="alpha/beta hydrolase"/>
    <property type="match status" value="1"/>
</dbReference>
<dbReference type="OrthoDB" id="9780765at2"/>
<dbReference type="RefSeq" id="WP_047193460.1">
    <property type="nucleotide sequence ID" value="NZ_CP011371.1"/>
</dbReference>
<accession>A0A0G3BH91</accession>
<dbReference type="AlphaFoldDB" id="A0A0G3BH91"/>
<dbReference type="Proteomes" id="UP000035352">
    <property type="component" value="Chromosome"/>
</dbReference>
<dbReference type="InterPro" id="IPR029058">
    <property type="entry name" value="AB_hydrolase_fold"/>
</dbReference>
<dbReference type="PANTHER" id="PTHR43329">
    <property type="entry name" value="EPOXIDE HYDROLASE"/>
    <property type="match status" value="1"/>
</dbReference>
<dbReference type="PRINTS" id="PR00111">
    <property type="entry name" value="ABHYDROLASE"/>
</dbReference>
<evidence type="ECO:0000313" key="3">
    <source>
        <dbReference type="EMBL" id="AKJ27333.1"/>
    </source>
</evidence>
<evidence type="ECO:0000256" key="1">
    <source>
        <dbReference type="ARBA" id="ARBA00022801"/>
    </source>
</evidence>
<dbReference type="Pfam" id="PF00561">
    <property type="entry name" value="Abhydrolase_1"/>
    <property type="match status" value="1"/>
</dbReference>
<dbReference type="InterPro" id="IPR000639">
    <property type="entry name" value="Epox_hydrolase-like"/>
</dbReference>
<name>A0A0G3BH91_9BURK</name>
<reference evidence="3 4" key="1">
    <citation type="submission" date="2015-05" db="EMBL/GenBank/DDBJ databases">
        <authorList>
            <person name="Tang B."/>
            <person name="Yu Y."/>
        </authorList>
    </citation>
    <scope>NUCLEOTIDE SEQUENCE [LARGE SCALE GENOMIC DNA]</scope>
    <source>
        <strain evidence="3 4">DSM 7029</strain>
    </source>
</reference>
<dbReference type="GO" id="GO:0016787">
    <property type="term" value="F:hydrolase activity"/>
    <property type="evidence" value="ECO:0007669"/>
    <property type="project" value="UniProtKB-KW"/>
</dbReference>
<evidence type="ECO:0000313" key="4">
    <source>
        <dbReference type="Proteomes" id="UP000035352"/>
    </source>
</evidence>
<dbReference type="STRING" id="413882.AAW51_0642"/>
<feature type="domain" description="AB hydrolase-1" evidence="2">
    <location>
        <begin position="32"/>
        <end position="190"/>
    </location>
</feature>
<dbReference type="InterPro" id="IPR000073">
    <property type="entry name" value="AB_hydrolase_1"/>
</dbReference>